<dbReference type="GO" id="GO:0050660">
    <property type="term" value="F:flavin adenine dinucleotide binding"/>
    <property type="evidence" value="ECO:0007669"/>
    <property type="project" value="TreeGrafter"/>
</dbReference>
<keyword evidence="1" id="KW-0560">Oxidoreductase</keyword>
<dbReference type="GO" id="GO:0036503">
    <property type="term" value="P:ERAD pathway"/>
    <property type="evidence" value="ECO:0007669"/>
    <property type="project" value="TreeGrafter"/>
</dbReference>
<dbReference type="PANTHER" id="PTHR43539">
    <property type="entry name" value="FLAVIN-BINDING MONOOXYGENASE-LIKE PROTEIN (AFU_ORTHOLOGUE AFUA_4G09220)"/>
    <property type="match status" value="1"/>
</dbReference>
<protein>
    <recommendedName>
        <fullName evidence="4">FAD-dependent oxidoreductase domain-containing protein 2</fullName>
    </recommendedName>
</protein>
<gene>
    <name evidence="2" type="ORF">OTU49_010120</name>
</gene>
<dbReference type="FunFam" id="3.50.50.60:FF:000300">
    <property type="entry name" value="FAD-dependent oxidoreductase domain-containing 2"/>
    <property type="match status" value="1"/>
</dbReference>
<reference evidence="2 3" key="1">
    <citation type="journal article" date="2024" name="BMC Genomics">
        <title>Genome assembly of redclaw crayfish (Cherax quadricarinatus) provides insights into its immune adaptation and hypoxia tolerance.</title>
        <authorList>
            <person name="Liu Z."/>
            <person name="Zheng J."/>
            <person name="Li H."/>
            <person name="Fang K."/>
            <person name="Wang S."/>
            <person name="He J."/>
            <person name="Zhou D."/>
            <person name="Weng S."/>
            <person name="Chi M."/>
            <person name="Gu Z."/>
            <person name="He J."/>
            <person name="Li F."/>
            <person name="Wang M."/>
        </authorList>
    </citation>
    <scope>NUCLEOTIDE SEQUENCE [LARGE SCALE GENOMIC DNA]</scope>
    <source>
        <strain evidence="2">ZL_2023a</strain>
    </source>
</reference>
<dbReference type="InterPro" id="IPR050982">
    <property type="entry name" value="Auxin_biosynth/cation_transpt"/>
</dbReference>
<evidence type="ECO:0008006" key="4">
    <source>
        <dbReference type="Google" id="ProtNLM"/>
    </source>
</evidence>
<dbReference type="PRINTS" id="PR00368">
    <property type="entry name" value="FADPNR"/>
</dbReference>
<dbReference type="Proteomes" id="UP001445076">
    <property type="component" value="Unassembled WGS sequence"/>
</dbReference>
<dbReference type="GO" id="GO:0004497">
    <property type="term" value="F:monooxygenase activity"/>
    <property type="evidence" value="ECO:0007669"/>
    <property type="project" value="TreeGrafter"/>
</dbReference>
<sequence length="711" mass="81138">RPWSQMVGVLRCSSSSLPHTQARQEFTTILQLWSVGVMGGGSKITEPSTRHAPSLSSPLLLLLVLLAGGVSSLNHDYCVVGAGPAGLQMGYFLHKAGRDYIILERANHSGSFFSKYPRHRRLISINKRYTGHINQEFNLRHDWNSLLSDDESLLFKHFSSDFFPENDSMVRYLNEFVVRQGLRVRYNTAVRDIRRVPSTVQQPSGYFTIRDQHNRHYTCRYMIVATGMGIPNTPTFPGSDLVHGYEDLQIDPSYYEGKSVLILGRGNAAFETADAIYGVTNVVHMMARTRARLSWNTHYVGDLRAVNNALLDTYQLKSLDGLLEAAVEDMRLERRDGRIFVQFAKTFKQINESKESGEHLMSENDFDNFSLREGYDVVIRCLGFKFDFSIFHNSTMPRRSMKKSKYPGIKHTYEAQNVPGLYFAGTVTHSLDYRKSAGGFIHGFRYTVRALHRLLEWRHEGQRWPVTSYATRDLLNVLVRRMNEASAPYQMSAYLADIVVFRDDGETFELLQEFPVRLLARLEEMTGREAEEVIVHLMDYGPDFSGPDKDTFREDRAVGDPMEAHRSNFLHPIFYYYKKLPIETEMLMNWGKMPLPRPTRVHHVLEDFLTDWTAQQSHILPLRRFLEFVTRRDLRHHHAHSCLTYALTNGHPPPLCSLGSSHNVWSIHTLASPQTQTSGETEYVSPTINLTSSAVPSSLRPSAATLASATS</sequence>
<dbReference type="SUPFAM" id="SSF51905">
    <property type="entry name" value="FAD/NAD(P)-binding domain"/>
    <property type="match status" value="1"/>
</dbReference>
<dbReference type="InterPro" id="IPR036188">
    <property type="entry name" value="FAD/NAD-bd_sf"/>
</dbReference>
<dbReference type="Gene3D" id="3.50.50.60">
    <property type="entry name" value="FAD/NAD(P)-binding domain"/>
    <property type="match status" value="2"/>
</dbReference>
<evidence type="ECO:0000256" key="1">
    <source>
        <dbReference type="ARBA" id="ARBA00023002"/>
    </source>
</evidence>
<dbReference type="PANTHER" id="PTHR43539:SF23">
    <property type="entry name" value="FAD-DEPENDENT OXIDOREDUCTASE DOMAIN-CONTAINING PROTEIN 2"/>
    <property type="match status" value="1"/>
</dbReference>
<keyword evidence="3" id="KW-1185">Reference proteome</keyword>
<accession>A0AAW0WHR3</accession>
<proteinExistence type="predicted"/>
<evidence type="ECO:0000313" key="3">
    <source>
        <dbReference type="Proteomes" id="UP001445076"/>
    </source>
</evidence>
<dbReference type="AlphaFoldDB" id="A0AAW0WHR3"/>
<organism evidence="2 3">
    <name type="scientific">Cherax quadricarinatus</name>
    <name type="common">Australian red claw crayfish</name>
    <dbReference type="NCBI Taxonomy" id="27406"/>
    <lineage>
        <taxon>Eukaryota</taxon>
        <taxon>Metazoa</taxon>
        <taxon>Ecdysozoa</taxon>
        <taxon>Arthropoda</taxon>
        <taxon>Crustacea</taxon>
        <taxon>Multicrustacea</taxon>
        <taxon>Malacostraca</taxon>
        <taxon>Eumalacostraca</taxon>
        <taxon>Eucarida</taxon>
        <taxon>Decapoda</taxon>
        <taxon>Pleocyemata</taxon>
        <taxon>Astacidea</taxon>
        <taxon>Parastacoidea</taxon>
        <taxon>Parastacidae</taxon>
        <taxon>Cherax</taxon>
    </lineage>
</organism>
<name>A0AAW0WHR3_CHEQU</name>
<evidence type="ECO:0000313" key="2">
    <source>
        <dbReference type="EMBL" id="KAK8726904.1"/>
    </source>
</evidence>
<feature type="non-terminal residue" evidence="2">
    <location>
        <position position="1"/>
    </location>
</feature>
<dbReference type="GO" id="GO:0005788">
    <property type="term" value="C:endoplasmic reticulum lumen"/>
    <property type="evidence" value="ECO:0007669"/>
    <property type="project" value="TreeGrafter"/>
</dbReference>
<dbReference type="Pfam" id="PF13738">
    <property type="entry name" value="Pyr_redox_3"/>
    <property type="match status" value="1"/>
</dbReference>
<comment type="caution">
    <text evidence="2">The sequence shown here is derived from an EMBL/GenBank/DDBJ whole genome shotgun (WGS) entry which is preliminary data.</text>
</comment>
<dbReference type="EMBL" id="JARKIK010000078">
    <property type="protein sequence ID" value="KAK8726904.1"/>
    <property type="molecule type" value="Genomic_DNA"/>
</dbReference>